<dbReference type="PANTHER" id="PTHR30290">
    <property type="entry name" value="PERIPLASMIC BINDING COMPONENT OF ABC TRANSPORTER"/>
    <property type="match status" value="1"/>
</dbReference>
<sequence length="576" mass="59890">MLPRTRTLVRSMTFVAATAVAAGSLAACSESAEQVPSIGYAIDNSISTYNANTTAGSVSGAMAAFGRVLPGFTFTGPAGAPVSDTDIGTASELPGDVLTVSYKLNPASVYSDGIPMSCDDLVLTWAASSGKFTKDVDGAVKPMFDTANNLGYADIDRIDCQSGSKDATVFFKPGRSFTDWRSLFGATALMPSHIVTQRAGVGDVVSAVNAGDTEALSKIADFWNTGWNLTPGQVDTSVLPSAGPYRIDSYSADDGLVLVANERWWGNKPATDRIVVWPRGVNLTEDLDKNSIEVVDVASGSAGELGTPSGFDVQQIPSRSIEQFVLATSGSLGDEAARRAFAHCVPRTTLFEKFGQTDNAPQAGLGSGVVDSRLMAPDSLVYSDAAAVDGDRYANADVDAAKTSLSEADLDQLTVRVGYLAPDPVRAQIVSEAKAACAPAGITIEDASTDSFDPASLQSGGVDAVLSGMAGKVGAGGTASMIDARGALRSGNGANLGTYGNARIDQIIDQLNVDASTSAQLGLSVEAENILWTQVPTIPLFNQLRTVAVAPGMSAVLVNPTRAATGWNMDRWVLRR</sequence>
<feature type="chain" id="PRO_5041079446" evidence="1">
    <location>
        <begin position="27"/>
        <end position="576"/>
    </location>
</feature>
<evidence type="ECO:0000313" key="4">
    <source>
        <dbReference type="EMBL" id="WGV52314.2"/>
    </source>
</evidence>
<evidence type="ECO:0000259" key="2">
    <source>
        <dbReference type="Pfam" id="PF00496"/>
    </source>
</evidence>
<dbReference type="Gene3D" id="3.90.76.10">
    <property type="entry name" value="Dipeptide-binding Protein, Domain 1"/>
    <property type="match status" value="1"/>
</dbReference>
<name>A0A0C2ZUK0_RHOER</name>
<accession>A0A0C2ZUK0</accession>
<feature type="domain" description="Solute-binding protein family 5" evidence="2">
    <location>
        <begin position="95"/>
        <end position="472"/>
    </location>
</feature>
<organism evidence="3 5">
    <name type="scientific">Rhodococcus erythropolis</name>
    <name type="common">Arthrobacter picolinophilus</name>
    <dbReference type="NCBI Taxonomy" id="1833"/>
    <lineage>
        <taxon>Bacteria</taxon>
        <taxon>Bacillati</taxon>
        <taxon>Actinomycetota</taxon>
        <taxon>Actinomycetes</taxon>
        <taxon>Mycobacteriales</taxon>
        <taxon>Nocardiaceae</taxon>
        <taxon>Rhodococcus</taxon>
        <taxon>Rhodococcus erythropolis group</taxon>
    </lineage>
</organism>
<dbReference type="AlphaFoldDB" id="A0A0C2ZUK0"/>
<dbReference type="EMBL" id="CP124545">
    <property type="protein sequence ID" value="WGV52314.2"/>
    <property type="molecule type" value="Genomic_DNA"/>
</dbReference>
<feature type="signal peptide" evidence="1">
    <location>
        <begin position="1"/>
        <end position="26"/>
    </location>
</feature>
<evidence type="ECO:0000313" key="3">
    <source>
        <dbReference type="EMBL" id="KAB2583096.1"/>
    </source>
</evidence>
<evidence type="ECO:0000256" key="1">
    <source>
        <dbReference type="SAM" id="SignalP"/>
    </source>
</evidence>
<dbReference type="SUPFAM" id="SSF53850">
    <property type="entry name" value="Periplasmic binding protein-like II"/>
    <property type="match status" value="1"/>
</dbReference>
<dbReference type="Proteomes" id="UP001230933">
    <property type="component" value="Chromosome"/>
</dbReference>
<keyword evidence="1" id="KW-0732">Signal</keyword>
<proteinExistence type="predicted"/>
<dbReference type="PANTHER" id="PTHR30290:SF65">
    <property type="entry name" value="MONOACYL PHOSPHATIDYLINOSITOL TETRAMANNOSIDE-BINDING PROTEIN LPQW-RELATED"/>
    <property type="match status" value="1"/>
</dbReference>
<dbReference type="InterPro" id="IPR039424">
    <property type="entry name" value="SBP_5"/>
</dbReference>
<dbReference type="Gene3D" id="3.10.105.10">
    <property type="entry name" value="Dipeptide-binding Protein, Domain 3"/>
    <property type="match status" value="1"/>
</dbReference>
<gene>
    <name evidence="3" type="ORF">BS297_22380</name>
    <name evidence="4" type="ORF">QIE55_14310</name>
</gene>
<evidence type="ECO:0000313" key="5">
    <source>
        <dbReference type="Proteomes" id="UP000325576"/>
    </source>
</evidence>
<dbReference type="GO" id="GO:1904680">
    <property type="term" value="F:peptide transmembrane transporter activity"/>
    <property type="evidence" value="ECO:0007669"/>
    <property type="project" value="TreeGrafter"/>
</dbReference>
<dbReference type="Gene3D" id="3.40.190.10">
    <property type="entry name" value="Periplasmic binding protein-like II"/>
    <property type="match status" value="1"/>
</dbReference>
<dbReference type="Pfam" id="PF00496">
    <property type="entry name" value="SBP_bac_5"/>
    <property type="match status" value="1"/>
</dbReference>
<dbReference type="GO" id="GO:0015833">
    <property type="term" value="P:peptide transport"/>
    <property type="evidence" value="ECO:0007669"/>
    <property type="project" value="TreeGrafter"/>
</dbReference>
<protein>
    <submittedName>
        <fullName evidence="4">ABC transporter substrate-binding protein</fullName>
    </submittedName>
    <submittedName>
        <fullName evidence="3">Peptide-binding protein</fullName>
    </submittedName>
</protein>
<reference evidence="4" key="2">
    <citation type="submission" date="2023-08" db="EMBL/GenBank/DDBJ databases">
        <title>Isolation and Characterization of Rhodococcus erythropolis MGMM8.</title>
        <authorList>
            <person name="Diabankana R.G.C."/>
            <person name="Afordoanyi D.M."/>
            <person name="Validov S.Z."/>
        </authorList>
    </citation>
    <scope>NUCLEOTIDE SEQUENCE</scope>
    <source>
        <strain evidence="4">MGMM8</strain>
    </source>
</reference>
<dbReference type="PROSITE" id="PS51257">
    <property type="entry name" value="PROKAR_LIPOPROTEIN"/>
    <property type="match status" value="1"/>
</dbReference>
<dbReference type="RefSeq" id="WP_042951810.1">
    <property type="nucleotide sequence ID" value="NZ_CP124545.1"/>
</dbReference>
<reference evidence="3 5" key="1">
    <citation type="journal article" date="2017" name="Poromechanics V (2013)">
        <title>Genomic Characterization of the Arsenic-Tolerant Actinobacterium, &lt;i&gt;Rhodococcus erythropolis&lt;/i&gt; S43.</title>
        <authorList>
            <person name="Retamal-Morales G."/>
            <person name="Mehnert M."/>
            <person name="Schwabe R."/>
            <person name="Tischler D."/>
            <person name="Schloemann M."/>
            <person name="Levican G.J."/>
        </authorList>
    </citation>
    <scope>NUCLEOTIDE SEQUENCE [LARGE SCALE GENOMIC DNA]</scope>
    <source>
        <strain evidence="3 5">S43</strain>
    </source>
</reference>
<dbReference type="InterPro" id="IPR000914">
    <property type="entry name" value="SBP_5_dom"/>
</dbReference>
<dbReference type="Proteomes" id="UP000325576">
    <property type="component" value="Unassembled WGS sequence"/>
</dbReference>
<dbReference type="EMBL" id="MRBO01000598">
    <property type="protein sequence ID" value="KAB2583096.1"/>
    <property type="molecule type" value="Genomic_DNA"/>
</dbReference>